<evidence type="ECO:0000259" key="8">
    <source>
        <dbReference type="Pfam" id="PF04130"/>
    </source>
</evidence>
<evidence type="ECO:0000259" key="9">
    <source>
        <dbReference type="Pfam" id="PF17681"/>
    </source>
</evidence>
<evidence type="ECO:0000256" key="5">
    <source>
        <dbReference type="ARBA" id="ARBA00023212"/>
    </source>
</evidence>
<dbReference type="InterPro" id="IPR042241">
    <property type="entry name" value="GCP_C_sf"/>
</dbReference>
<dbReference type="STRING" id="71784.A0A1Y2BJD4"/>
<proteinExistence type="inferred from homology"/>
<evidence type="ECO:0000256" key="1">
    <source>
        <dbReference type="ARBA" id="ARBA00004267"/>
    </source>
</evidence>
<comment type="caution">
    <text evidence="10">The sequence shown here is derived from an EMBL/GenBank/DDBJ whole genome shotgun (WGS) entry which is preliminary data.</text>
</comment>
<evidence type="ECO:0000256" key="4">
    <source>
        <dbReference type="ARBA" id="ARBA00022701"/>
    </source>
</evidence>
<dbReference type="GO" id="GO:0007020">
    <property type="term" value="P:microtubule nucleation"/>
    <property type="evidence" value="ECO:0007669"/>
    <property type="project" value="InterPro"/>
</dbReference>
<keyword evidence="4 6" id="KW-0493">Microtubule</keyword>
<dbReference type="InterPro" id="IPR040457">
    <property type="entry name" value="GCP_C"/>
</dbReference>
<protein>
    <recommendedName>
        <fullName evidence="6">Spindle pole body component</fullName>
    </recommendedName>
</protein>
<dbReference type="GO" id="GO:0051225">
    <property type="term" value="P:spindle assembly"/>
    <property type="evidence" value="ECO:0007669"/>
    <property type="project" value="TreeGrafter"/>
</dbReference>
<dbReference type="GO" id="GO:0044732">
    <property type="term" value="C:mitotic spindle pole body"/>
    <property type="evidence" value="ECO:0007669"/>
    <property type="project" value="TreeGrafter"/>
</dbReference>
<feature type="region of interest" description="Disordered" evidence="7">
    <location>
        <begin position="538"/>
        <end position="611"/>
    </location>
</feature>
<dbReference type="AlphaFoldDB" id="A0A1Y2BJD4"/>
<comment type="similarity">
    <text evidence="2 6">Belongs to the TUBGCP family.</text>
</comment>
<accession>A0A1Y2BJD4</accession>
<dbReference type="GO" id="GO:0000922">
    <property type="term" value="C:spindle pole"/>
    <property type="evidence" value="ECO:0007669"/>
    <property type="project" value="InterPro"/>
</dbReference>
<dbReference type="GO" id="GO:0051321">
    <property type="term" value="P:meiotic cell cycle"/>
    <property type="evidence" value="ECO:0007669"/>
    <property type="project" value="TreeGrafter"/>
</dbReference>
<dbReference type="InParanoid" id="A0A1Y2BJD4"/>
<dbReference type="GO" id="GO:0000930">
    <property type="term" value="C:gamma-tubulin complex"/>
    <property type="evidence" value="ECO:0007669"/>
    <property type="project" value="TreeGrafter"/>
</dbReference>
<dbReference type="EMBL" id="MCFC01000002">
    <property type="protein sequence ID" value="ORY34876.1"/>
    <property type="molecule type" value="Genomic_DNA"/>
</dbReference>
<keyword evidence="5 6" id="KW-0206">Cytoskeleton</keyword>
<evidence type="ECO:0000256" key="3">
    <source>
        <dbReference type="ARBA" id="ARBA00022490"/>
    </source>
</evidence>
<dbReference type="GO" id="GO:0005874">
    <property type="term" value="C:microtubule"/>
    <property type="evidence" value="ECO:0007669"/>
    <property type="project" value="UniProtKB-KW"/>
</dbReference>
<reference evidence="10 11" key="1">
    <citation type="submission" date="2016-07" db="EMBL/GenBank/DDBJ databases">
        <title>Pervasive Adenine N6-methylation of Active Genes in Fungi.</title>
        <authorList>
            <consortium name="DOE Joint Genome Institute"/>
            <person name="Mondo S.J."/>
            <person name="Dannebaum R.O."/>
            <person name="Kuo R.C."/>
            <person name="Labutti K."/>
            <person name="Haridas S."/>
            <person name="Kuo A."/>
            <person name="Salamov A."/>
            <person name="Ahrendt S.R."/>
            <person name="Lipzen A."/>
            <person name="Sullivan W."/>
            <person name="Andreopoulos W.B."/>
            <person name="Clum A."/>
            <person name="Lindquist E."/>
            <person name="Daum C."/>
            <person name="Ramamoorthy G.K."/>
            <person name="Gryganskyi A."/>
            <person name="Culley D."/>
            <person name="Magnuson J.K."/>
            <person name="James T.Y."/>
            <person name="O'Malley M.A."/>
            <person name="Stajich J.E."/>
            <person name="Spatafora J.W."/>
            <person name="Visel A."/>
            <person name="Grigoriev I.V."/>
        </authorList>
    </citation>
    <scope>NUCLEOTIDE SEQUENCE [LARGE SCALE GENOMIC DNA]</scope>
    <source>
        <strain evidence="10 11">68-887.2</strain>
    </source>
</reference>
<dbReference type="GO" id="GO:0051011">
    <property type="term" value="F:microtubule minus-end binding"/>
    <property type="evidence" value="ECO:0007669"/>
    <property type="project" value="TreeGrafter"/>
</dbReference>
<feature type="domain" description="Gamma tubulin complex component protein N-terminal" evidence="9">
    <location>
        <begin position="2"/>
        <end position="313"/>
    </location>
</feature>
<comment type="subcellular location">
    <subcellularLocation>
        <location evidence="1 6">Cytoplasm</location>
        <location evidence="1 6">Cytoskeleton</location>
        <location evidence="1 6">Microtubule organizing center</location>
    </subcellularLocation>
</comment>
<dbReference type="GO" id="GO:0031122">
    <property type="term" value="P:cytoplasmic microtubule organization"/>
    <property type="evidence" value="ECO:0007669"/>
    <property type="project" value="TreeGrafter"/>
</dbReference>
<evidence type="ECO:0000256" key="6">
    <source>
        <dbReference type="RuleBase" id="RU363050"/>
    </source>
</evidence>
<keyword evidence="11" id="KW-1185">Reference proteome</keyword>
<dbReference type="GO" id="GO:0043015">
    <property type="term" value="F:gamma-tubulin binding"/>
    <property type="evidence" value="ECO:0007669"/>
    <property type="project" value="InterPro"/>
</dbReference>
<dbReference type="Proteomes" id="UP000193986">
    <property type="component" value="Unassembled WGS sequence"/>
</dbReference>
<dbReference type="Gene3D" id="1.20.120.1900">
    <property type="entry name" value="Gamma-tubulin complex, C-terminal domain"/>
    <property type="match status" value="1"/>
</dbReference>
<keyword evidence="3 6" id="KW-0963">Cytoplasm</keyword>
<evidence type="ECO:0000256" key="7">
    <source>
        <dbReference type="SAM" id="MobiDB-lite"/>
    </source>
</evidence>
<evidence type="ECO:0000256" key="2">
    <source>
        <dbReference type="ARBA" id="ARBA00010337"/>
    </source>
</evidence>
<evidence type="ECO:0000313" key="10">
    <source>
        <dbReference type="EMBL" id="ORY34876.1"/>
    </source>
</evidence>
<dbReference type="InterPro" id="IPR041470">
    <property type="entry name" value="GCP_N"/>
</dbReference>
<dbReference type="InterPro" id="IPR007259">
    <property type="entry name" value="GCP"/>
</dbReference>
<dbReference type="Pfam" id="PF17681">
    <property type="entry name" value="GCP_N_terminal"/>
    <property type="match status" value="1"/>
</dbReference>
<name>A0A1Y2BJD4_9TREE</name>
<sequence>MLAELLLVLAGHPSSFFIPSPASSPITLALSPKLSTYLHPGEIASLDVLGQLAFRYSHVRSWALDIQRRGRDSVLTTALARGKGKGKEVDHGDIYLSTLAGALLDVLKEYEILVLSTEAKVLALDPVLVQDQQGYVPLSALVATFSTWQAPLASLTELILSLDSSPPTPGMLIHVLQQRVQTGNPTLATVYIQLLSTLTGLFLTHLAAFLLYGLTPSLGLDIGPDPLSPSHRVYRLDERLVPPSIRKGTQESILYVGRVAATLRREGRELPVGLVNDLRQEIMRVRSLEEGDLDNAVQRARQEVGEWLWKHILTGPQVVEALETFGNYFLTRSSDYSLALIRELHKLHLDKLITSNPHSSSSAIREQDLHLALLRASVGTSVENDKALDSLRLHLPQGTLRPLLPSVSARPHVSSSSGDNPIRDLFSSTLLGAPMELVTTISWPLDLFLTPPTLAAYTDIHAYLFALRDTHARVLDTWSRLSQSQRRRLKWTNTAERDYRAAWGSVRIMLFFLDELLSHFLLDVIDVQHRRLLEELQGAGAPSRGGTGGTPKGSLTSSIQQGSVTTTRQGGGGGITPAPSIFNGHRAGSPAPSEETHGGFDTATVRSQAPPVPDKAAHNYLDFLALRQMHARHLAFLREGLLIADRSMAVLLRDIFNTCRRFAGLIERWGGTVMPELLEEDDQGKMVEDRTFAIKETSELKQRLQRFTDLLSEFFKALLDTQNPPPAGTGTGTGADISSASAAGISFSRTARMAQMSRQTSFTAAGARRSKDDGKSAVEAEVSMGKHIEQLLLRLDFNGVLTDWQTREEELGISRNVLAEGGL</sequence>
<dbReference type="Pfam" id="PF04130">
    <property type="entry name" value="GCP_C_terminal"/>
    <property type="match status" value="1"/>
</dbReference>
<dbReference type="GO" id="GO:0000278">
    <property type="term" value="P:mitotic cell cycle"/>
    <property type="evidence" value="ECO:0007669"/>
    <property type="project" value="TreeGrafter"/>
</dbReference>
<dbReference type="PANTHER" id="PTHR19302">
    <property type="entry name" value="GAMMA TUBULIN COMPLEX PROTEIN"/>
    <property type="match status" value="1"/>
</dbReference>
<feature type="domain" description="Gamma tubulin complex component C-terminal" evidence="8">
    <location>
        <begin position="322"/>
        <end position="799"/>
    </location>
</feature>
<dbReference type="PANTHER" id="PTHR19302:SF27">
    <property type="entry name" value="GAMMA-TUBULIN COMPLEX COMPONENT 4"/>
    <property type="match status" value="1"/>
</dbReference>
<evidence type="ECO:0000313" key="11">
    <source>
        <dbReference type="Proteomes" id="UP000193986"/>
    </source>
</evidence>
<organism evidence="10 11">
    <name type="scientific">Naematelia encephala</name>
    <dbReference type="NCBI Taxonomy" id="71784"/>
    <lineage>
        <taxon>Eukaryota</taxon>
        <taxon>Fungi</taxon>
        <taxon>Dikarya</taxon>
        <taxon>Basidiomycota</taxon>
        <taxon>Agaricomycotina</taxon>
        <taxon>Tremellomycetes</taxon>
        <taxon>Tremellales</taxon>
        <taxon>Naemateliaceae</taxon>
        <taxon>Naematelia</taxon>
    </lineage>
</organism>
<gene>
    <name evidence="10" type="ORF">BCR39DRAFT_592364</name>
</gene>
<dbReference type="OrthoDB" id="1608002at2759"/>